<feature type="domain" description="Helicase ATP-binding" evidence="5">
    <location>
        <begin position="314"/>
        <end position="485"/>
    </location>
</feature>
<dbReference type="AlphaFoldDB" id="A0A4U0PI46"/>
<sequence>MFDPSTEELIRHAPTLDGLDNNQLSKEFTRIYTTIVAARMRLRDLAAQPDEGDESRAETLSNVAKEMKFLRELASTQEALISVSPSREDRRSAAFVAATAHYVLLQAERILGEKVVSRLELDYVSPEVSATVLFMIAGASADAAEMAGEIEEDFSQSNSHRASLLAAIRRFAKGELGYIQPQSEFISTTSDGRKSIGEAIDALYHLIYNGLAALAAEMLGDADSSSEAEFARVEALCSRTIGSPYEGQTIVRVLAGPRHLAVLLKILAGDFPQASVANLSPPNGSDSARWRRGVRHISHRRPYLWPNHLDAIRSGYLDLGTSAAISFPTGAGKSTLSELKILATLSKQLDVVFLAPTLSLVDQTARVLAAAFPDADVEREYASDDPFGFEAVRLPPITVMTPERCLALMGFEPKLFESVGLIVFDECHLLHAIDTERGKRAVDSMLCVLNAVELAPKADMLMLSAMMSNATQIAGWLQSVMNRQCLALSMSWKPTRQVRGCLVYPRSEVDALTTLARSLKAYATTSVPPQKAKRQMLARPQGFFGLKQTWDTTNRVDYALLPLLDRPVQLALSKYWKLTPNANNVASAIGSAAVDHSSSRVLKTLIFCQTTVNANSTAEYTRERLGKNAIQLSTEENQLFDLALQEVGSADSLYIEVSPKKEVTSSALPHHARLLPAERHLHESLYRRKDGIHVLAATSTLAQGMNLPSQIVLIAGDSRFDAANNQLERLQAHELLNAAGRAGRAGESSYGFVLVIPSKVVYFDDSVGLIHHHWTSLKEIFSQSDQCLAIEDPLAPILDSIHSHEENHVAADYLLRRLPVGESDEETETKSRAILARTFNAYLKGLSGDQSWLESRVAAAIAAKKELADPNEDSDWSNVLAAKFGIQASTLRSLETHLQLPPSDTSVNGWTRWLFDWLKSEPRAFIEMTRQEGLETLFGSKFTALTTPEERGEFAIPRLLPLLEAWMAGKPFTAMETVFNPSLKKLNKCESSRDFVLRVLPDIAYIASLPELVCRASEAIDETWLPLERLSGCVRDGLDMLEKLALYQVIGRSGARIAAHETWGVCKFWTEAAPPNEGWKTLRHRVKEGWEKWNSA</sequence>
<dbReference type="PANTHER" id="PTHR47961">
    <property type="entry name" value="DNA POLYMERASE THETA, PUTATIVE (AFU_ORTHOLOGUE AFUA_1G05260)-RELATED"/>
    <property type="match status" value="1"/>
</dbReference>
<keyword evidence="4" id="KW-0067">ATP-binding</keyword>
<dbReference type="InterPro" id="IPR001650">
    <property type="entry name" value="Helicase_C-like"/>
</dbReference>
<dbReference type="EMBL" id="SUMF01000029">
    <property type="protein sequence ID" value="TJZ66822.1"/>
    <property type="molecule type" value="Genomic_DNA"/>
</dbReference>
<comment type="caution">
    <text evidence="7">The sequence shown here is derived from an EMBL/GenBank/DDBJ whole genome shotgun (WGS) entry which is preliminary data.</text>
</comment>
<keyword evidence="3 7" id="KW-0347">Helicase</keyword>
<feature type="domain" description="Helicase C-terminal" evidence="6">
    <location>
        <begin position="593"/>
        <end position="802"/>
    </location>
</feature>
<dbReference type="GO" id="GO:0016787">
    <property type="term" value="F:hydrolase activity"/>
    <property type="evidence" value="ECO:0007669"/>
    <property type="project" value="UniProtKB-KW"/>
</dbReference>
<evidence type="ECO:0000256" key="4">
    <source>
        <dbReference type="ARBA" id="ARBA00022840"/>
    </source>
</evidence>
<dbReference type="PROSITE" id="PS51194">
    <property type="entry name" value="HELICASE_CTER"/>
    <property type="match status" value="1"/>
</dbReference>
<dbReference type="OrthoDB" id="9815222at2"/>
<name>A0A4U0PI46_9NEIS</name>
<evidence type="ECO:0000313" key="7">
    <source>
        <dbReference type="EMBL" id="TJZ66822.1"/>
    </source>
</evidence>
<organism evidence="7 8">
    <name type="scientific">Chitiniphilus eburneus</name>
    <dbReference type="NCBI Taxonomy" id="2571148"/>
    <lineage>
        <taxon>Bacteria</taxon>
        <taxon>Pseudomonadati</taxon>
        <taxon>Pseudomonadota</taxon>
        <taxon>Betaproteobacteria</taxon>
        <taxon>Neisseriales</taxon>
        <taxon>Chitinibacteraceae</taxon>
        <taxon>Chitiniphilus</taxon>
    </lineage>
</organism>
<dbReference type="PANTHER" id="PTHR47961:SF6">
    <property type="entry name" value="DNA-DIRECTED DNA POLYMERASE"/>
    <property type="match status" value="1"/>
</dbReference>
<dbReference type="InterPro" id="IPR014001">
    <property type="entry name" value="Helicase_ATP-bd"/>
</dbReference>
<dbReference type="InterPro" id="IPR027417">
    <property type="entry name" value="P-loop_NTPase"/>
</dbReference>
<evidence type="ECO:0000256" key="2">
    <source>
        <dbReference type="ARBA" id="ARBA00022801"/>
    </source>
</evidence>
<dbReference type="SMART" id="SM00487">
    <property type="entry name" value="DEXDc"/>
    <property type="match status" value="1"/>
</dbReference>
<evidence type="ECO:0000313" key="8">
    <source>
        <dbReference type="Proteomes" id="UP000310016"/>
    </source>
</evidence>
<dbReference type="PROSITE" id="PS51192">
    <property type="entry name" value="HELICASE_ATP_BIND_1"/>
    <property type="match status" value="1"/>
</dbReference>
<dbReference type="GO" id="GO:0004386">
    <property type="term" value="F:helicase activity"/>
    <property type="evidence" value="ECO:0007669"/>
    <property type="project" value="UniProtKB-KW"/>
</dbReference>
<accession>A0A4U0PI46</accession>
<protein>
    <submittedName>
        <fullName evidence="7">DEAD/DEAH box helicase</fullName>
    </submittedName>
</protein>
<dbReference type="InterPro" id="IPR050474">
    <property type="entry name" value="Hel308_SKI2-like"/>
</dbReference>
<dbReference type="Pfam" id="PF00270">
    <property type="entry name" value="DEAD"/>
    <property type="match status" value="1"/>
</dbReference>
<reference evidence="7 8" key="1">
    <citation type="submission" date="2019-04" db="EMBL/GenBank/DDBJ databases">
        <title>Chitiniphilus eburnea sp. nov., a novel chitinolytic bacterium isolated from aquaculture sludge.</title>
        <authorList>
            <person name="Sheng M."/>
        </authorList>
    </citation>
    <scope>NUCLEOTIDE SEQUENCE [LARGE SCALE GENOMIC DNA]</scope>
    <source>
        <strain evidence="7 8">HX-2-15</strain>
    </source>
</reference>
<dbReference type="RefSeq" id="WP_136774582.1">
    <property type="nucleotide sequence ID" value="NZ_SUMF01000029.1"/>
</dbReference>
<evidence type="ECO:0000256" key="1">
    <source>
        <dbReference type="ARBA" id="ARBA00022741"/>
    </source>
</evidence>
<proteinExistence type="predicted"/>
<dbReference type="Proteomes" id="UP000310016">
    <property type="component" value="Unassembled WGS sequence"/>
</dbReference>
<dbReference type="InterPro" id="IPR011545">
    <property type="entry name" value="DEAD/DEAH_box_helicase_dom"/>
</dbReference>
<keyword evidence="2" id="KW-0378">Hydrolase</keyword>
<dbReference type="SUPFAM" id="SSF52540">
    <property type="entry name" value="P-loop containing nucleoside triphosphate hydrolases"/>
    <property type="match status" value="1"/>
</dbReference>
<keyword evidence="1" id="KW-0547">Nucleotide-binding</keyword>
<dbReference type="GO" id="GO:0003676">
    <property type="term" value="F:nucleic acid binding"/>
    <property type="evidence" value="ECO:0007669"/>
    <property type="project" value="InterPro"/>
</dbReference>
<keyword evidence="8" id="KW-1185">Reference proteome</keyword>
<evidence type="ECO:0000259" key="6">
    <source>
        <dbReference type="PROSITE" id="PS51194"/>
    </source>
</evidence>
<dbReference type="Gene3D" id="3.40.50.300">
    <property type="entry name" value="P-loop containing nucleotide triphosphate hydrolases"/>
    <property type="match status" value="2"/>
</dbReference>
<evidence type="ECO:0000259" key="5">
    <source>
        <dbReference type="PROSITE" id="PS51192"/>
    </source>
</evidence>
<dbReference type="GO" id="GO:0005524">
    <property type="term" value="F:ATP binding"/>
    <property type="evidence" value="ECO:0007669"/>
    <property type="project" value="UniProtKB-KW"/>
</dbReference>
<gene>
    <name evidence="7" type="ORF">FAZ21_16690</name>
</gene>
<evidence type="ECO:0000256" key="3">
    <source>
        <dbReference type="ARBA" id="ARBA00022806"/>
    </source>
</evidence>